<evidence type="ECO:0000313" key="3">
    <source>
        <dbReference type="Proteomes" id="UP000474567"/>
    </source>
</evidence>
<evidence type="ECO:0000256" key="1">
    <source>
        <dbReference type="SAM" id="MobiDB-lite"/>
    </source>
</evidence>
<dbReference type="SUPFAM" id="SSF101898">
    <property type="entry name" value="NHL repeat"/>
    <property type="match status" value="1"/>
</dbReference>
<protein>
    <submittedName>
        <fullName evidence="2">Uncharacterized protein</fullName>
    </submittedName>
</protein>
<dbReference type="RefSeq" id="WP_173964302.1">
    <property type="nucleotide sequence ID" value="NZ_CADCST010000049.1"/>
</dbReference>
<dbReference type="Proteomes" id="UP000474567">
    <property type="component" value="Unassembled WGS sequence"/>
</dbReference>
<proteinExistence type="predicted"/>
<feature type="compositionally biased region" description="Low complexity" evidence="1">
    <location>
        <begin position="7"/>
        <end position="16"/>
    </location>
</feature>
<keyword evidence="3" id="KW-1185">Reference proteome</keyword>
<comment type="caution">
    <text evidence="2">The sequence shown here is derived from an EMBL/GenBank/DDBJ whole genome shotgun (WGS) entry which is preliminary data.</text>
</comment>
<reference evidence="2 3" key="1">
    <citation type="submission" date="2020-02" db="EMBL/GenBank/DDBJ databases">
        <authorList>
            <person name="Criscuolo A."/>
        </authorList>
    </citation>
    <scope>NUCLEOTIDE SEQUENCE [LARGE SCALE GENOMIC DNA]</scope>
    <source>
        <strain evidence="2">CECT7796</strain>
    </source>
</reference>
<name>A0ABM8KDH5_9FLAO</name>
<sequence length="322" mass="36143">MKKEPNNKTPKTKQNQGSAKAKRKTPVTFLSGFSPRRGALGLLTVPHGLKPRTEFCRAFTYIDGNWGTADLHYIGKSVTNLVDPSRNYRAFWMLGRNGEVTEFIGANRRDERIPNAGLGIVGGRGYVNTLKNIAGQLYVCGYQRQVYVRCDEQWPSLSDEILCNENGIGFLDIDGLAHDQIYAVGWKGEIYFYDGKRWHRDESPTTAILSSVRCLPDGEVWICGYRGLVMHGAFNRWTVLEVSDLSTNWYCVEEHDGEIYLAGDGVLAKVSGDKLVALDPIGRPITTHRLHSRDGVLWSIGEDDILFLEDGVWHEVIHPDNA</sequence>
<dbReference type="EMBL" id="CADCST010000049">
    <property type="protein sequence ID" value="CAA9194774.1"/>
    <property type="molecule type" value="Genomic_DNA"/>
</dbReference>
<evidence type="ECO:0000313" key="2">
    <source>
        <dbReference type="EMBL" id="CAA9194774.1"/>
    </source>
</evidence>
<gene>
    <name evidence="2" type="ORF">FLACOL7796_00293</name>
</gene>
<feature type="region of interest" description="Disordered" evidence="1">
    <location>
        <begin position="1"/>
        <end position="32"/>
    </location>
</feature>
<accession>A0ABM8KDH5</accession>
<organism evidence="2 3">
    <name type="scientific">Flavobacterium collinsii</name>
    <dbReference type="NCBI Taxonomy" id="1114861"/>
    <lineage>
        <taxon>Bacteria</taxon>
        <taxon>Pseudomonadati</taxon>
        <taxon>Bacteroidota</taxon>
        <taxon>Flavobacteriia</taxon>
        <taxon>Flavobacteriales</taxon>
        <taxon>Flavobacteriaceae</taxon>
        <taxon>Flavobacterium</taxon>
    </lineage>
</organism>